<dbReference type="PANTHER" id="PTHR33228">
    <property type="entry name" value="PROTEIN GLUTAMINE DUMPER 4-RELATED"/>
    <property type="match status" value="1"/>
</dbReference>
<evidence type="ECO:0000256" key="8">
    <source>
        <dbReference type="SAM" id="Phobius"/>
    </source>
</evidence>
<feature type="transmembrane region" description="Helical" evidence="8">
    <location>
        <begin position="22"/>
        <end position="43"/>
    </location>
</feature>
<evidence type="ECO:0000313" key="9">
    <source>
        <dbReference type="EMBL" id="RLM54237.1"/>
    </source>
</evidence>
<dbReference type="AlphaFoldDB" id="A0A3L6PA18"/>
<reference evidence="10" key="1">
    <citation type="journal article" date="2019" name="Nat. Commun.">
        <title>The genome of broomcorn millet.</title>
        <authorList>
            <person name="Zou C."/>
            <person name="Miki D."/>
            <person name="Li D."/>
            <person name="Tang Q."/>
            <person name="Xiao L."/>
            <person name="Rajput S."/>
            <person name="Deng P."/>
            <person name="Jia W."/>
            <person name="Huang R."/>
            <person name="Zhang M."/>
            <person name="Sun Y."/>
            <person name="Hu J."/>
            <person name="Fu X."/>
            <person name="Schnable P.S."/>
            <person name="Li F."/>
            <person name="Zhang H."/>
            <person name="Feng B."/>
            <person name="Zhu X."/>
            <person name="Liu R."/>
            <person name="Schnable J.C."/>
            <person name="Zhu J.-K."/>
            <person name="Zhang H."/>
        </authorList>
    </citation>
    <scope>NUCLEOTIDE SEQUENCE [LARGE SCALE GENOMIC DNA]</scope>
</reference>
<proteinExistence type="inferred from homology"/>
<evidence type="ECO:0000256" key="5">
    <source>
        <dbReference type="ARBA" id="ARBA00022970"/>
    </source>
</evidence>
<dbReference type="Proteomes" id="UP000275267">
    <property type="component" value="Unassembled WGS sequence"/>
</dbReference>
<evidence type="ECO:0000256" key="3">
    <source>
        <dbReference type="ARBA" id="ARBA00022448"/>
    </source>
</evidence>
<keyword evidence="10" id="KW-1185">Reference proteome</keyword>
<dbReference type="GO" id="GO:0006865">
    <property type="term" value="P:amino acid transport"/>
    <property type="evidence" value="ECO:0007669"/>
    <property type="project" value="UniProtKB-KW"/>
</dbReference>
<keyword evidence="5" id="KW-0029">Amino-acid transport</keyword>
<sequence>MRPERGGRGGGRPSPWRTPTPYLFLGLAVMMVVVAVALLVLLCSRRKPALSSRQEDVVDSEKTSSVRVLVPLDREAPRAVVVVMAGDVLPAFLASAKLLAHGPLARWVTELRRGADFVDSFCFVLFSIGIGMYYFGDL</sequence>
<evidence type="ECO:0000256" key="1">
    <source>
        <dbReference type="ARBA" id="ARBA00004167"/>
    </source>
</evidence>
<evidence type="ECO:0000256" key="4">
    <source>
        <dbReference type="ARBA" id="ARBA00022692"/>
    </source>
</evidence>
<name>A0A3L6PA18_PANMI</name>
<evidence type="ECO:0000313" key="10">
    <source>
        <dbReference type="Proteomes" id="UP000275267"/>
    </source>
</evidence>
<accession>A0A3L6PA18</accession>
<comment type="similarity">
    <text evidence="2">Belongs to the GLUTAMINE DUMPER 1 (TC 9.B.60) family.</text>
</comment>
<dbReference type="GO" id="GO:0080143">
    <property type="term" value="P:regulation of amino acid export"/>
    <property type="evidence" value="ECO:0007669"/>
    <property type="project" value="InterPro"/>
</dbReference>
<keyword evidence="3" id="KW-0813">Transport</keyword>
<dbReference type="InterPro" id="IPR040359">
    <property type="entry name" value="GDU"/>
</dbReference>
<gene>
    <name evidence="9" type="ORF">C2845_PM10G16670</name>
</gene>
<evidence type="ECO:0000256" key="7">
    <source>
        <dbReference type="ARBA" id="ARBA00023136"/>
    </source>
</evidence>
<protein>
    <submittedName>
        <fullName evidence="9">Uncharacterized protein</fullName>
    </submittedName>
</protein>
<feature type="transmembrane region" description="Helical" evidence="8">
    <location>
        <begin position="117"/>
        <end position="136"/>
    </location>
</feature>
<keyword evidence="7 8" id="KW-0472">Membrane</keyword>
<evidence type="ECO:0000256" key="6">
    <source>
        <dbReference type="ARBA" id="ARBA00022989"/>
    </source>
</evidence>
<dbReference type="GO" id="GO:0016020">
    <property type="term" value="C:membrane"/>
    <property type="evidence" value="ECO:0007669"/>
    <property type="project" value="UniProtKB-SubCell"/>
</dbReference>
<dbReference type="STRING" id="4540.A0A3L6PA18"/>
<keyword evidence="6 8" id="KW-1133">Transmembrane helix</keyword>
<evidence type="ECO:0000256" key="2">
    <source>
        <dbReference type="ARBA" id="ARBA00009977"/>
    </source>
</evidence>
<comment type="subcellular location">
    <subcellularLocation>
        <location evidence="1">Membrane</location>
        <topology evidence="1">Single-pass membrane protein</topology>
    </subcellularLocation>
</comment>
<dbReference type="EMBL" id="PQIB02000018">
    <property type="protein sequence ID" value="RLM54237.1"/>
    <property type="molecule type" value="Genomic_DNA"/>
</dbReference>
<dbReference type="PANTHER" id="PTHR33228:SF49">
    <property type="entry name" value="PROTEIN GLUTAMINE DUMPER 5"/>
    <property type="match status" value="1"/>
</dbReference>
<dbReference type="OrthoDB" id="770444at2759"/>
<comment type="caution">
    <text evidence="9">The sequence shown here is derived from an EMBL/GenBank/DDBJ whole genome shotgun (WGS) entry which is preliminary data.</text>
</comment>
<keyword evidence="4 8" id="KW-0812">Transmembrane</keyword>
<organism evidence="9 10">
    <name type="scientific">Panicum miliaceum</name>
    <name type="common">Proso millet</name>
    <name type="synonym">Broomcorn millet</name>
    <dbReference type="NCBI Taxonomy" id="4540"/>
    <lineage>
        <taxon>Eukaryota</taxon>
        <taxon>Viridiplantae</taxon>
        <taxon>Streptophyta</taxon>
        <taxon>Embryophyta</taxon>
        <taxon>Tracheophyta</taxon>
        <taxon>Spermatophyta</taxon>
        <taxon>Magnoliopsida</taxon>
        <taxon>Liliopsida</taxon>
        <taxon>Poales</taxon>
        <taxon>Poaceae</taxon>
        <taxon>PACMAD clade</taxon>
        <taxon>Panicoideae</taxon>
        <taxon>Panicodae</taxon>
        <taxon>Paniceae</taxon>
        <taxon>Panicinae</taxon>
        <taxon>Panicum</taxon>
        <taxon>Panicum sect. Panicum</taxon>
    </lineage>
</organism>